<evidence type="ECO:0000313" key="4">
    <source>
        <dbReference type="Proteomes" id="UP000053271"/>
    </source>
</evidence>
<dbReference type="Proteomes" id="UP000053271">
    <property type="component" value="Unassembled WGS sequence"/>
</dbReference>
<dbReference type="Pfam" id="PF01546">
    <property type="entry name" value="Peptidase_M20"/>
    <property type="match status" value="1"/>
</dbReference>
<protein>
    <recommendedName>
        <fullName evidence="1">Peptidase M20 domain-containing protein 2</fullName>
    </recommendedName>
</protein>
<name>A0A117QK76_9ACTN</name>
<dbReference type="PIRSF" id="PIRSF037226">
    <property type="entry name" value="Amidohydrolase_ACY1L2_prd"/>
    <property type="match status" value="1"/>
</dbReference>
<dbReference type="AlphaFoldDB" id="A0A117QK76"/>
<dbReference type="GO" id="GO:0005737">
    <property type="term" value="C:cytoplasm"/>
    <property type="evidence" value="ECO:0007669"/>
    <property type="project" value="TreeGrafter"/>
</dbReference>
<keyword evidence="3" id="KW-0378">Hydrolase</keyword>
<dbReference type="STRING" id="68231.AQJ30_36135"/>
<dbReference type="InterPro" id="IPR036264">
    <property type="entry name" value="Bact_exopeptidase_dim_dom"/>
</dbReference>
<evidence type="ECO:0000256" key="1">
    <source>
        <dbReference type="PIRNR" id="PIRNR037226"/>
    </source>
</evidence>
<dbReference type="GO" id="GO:0046657">
    <property type="term" value="P:folic acid catabolic process"/>
    <property type="evidence" value="ECO:0007669"/>
    <property type="project" value="TreeGrafter"/>
</dbReference>
<dbReference type="PANTHER" id="PTHR30575">
    <property type="entry name" value="PEPTIDASE M20"/>
    <property type="match status" value="1"/>
</dbReference>
<dbReference type="InterPro" id="IPR052030">
    <property type="entry name" value="Peptidase_M20/M20A_hydrolases"/>
</dbReference>
<reference evidence="3 4" key="1">
    <citation type="submission" date="2015-10" db="EMBL/GenBank/DDBJ databases">
        <title>Draft genome sequence of Streptomyces longwoodensis DSM 41677, type strain for the species Streptomyces longwoodensis.</title>
        <authorList>
            <person name="Ruckert C."/>
            <person name="Winkler A."/>
            <person name="Kalinowski J."/>
            <person name="Kampfer P."/>
            <person name="Glaeser S."/>
        </authorList>
    </citation>
    <scope>NUCLEOTIDE SEQUENCE [LARGE SCALE GENOMIC DNA]</scope>
    <source>
        <strain evidence="3 4">DSM 41677</strain>
    </source>
</reference>
<dbReference type="Pfam" id="PF07687">
    <property type="entry name" value="M20_dimer"/>
    <property type="match status" value="1"/>
</dbReference>
<evidence type="ECO:0000313" key="3">
    <source>
        <dbReference type="EMBL" id="KUN32892.1"/>
    </source>
</evidence>
<gene>
    <name evidence="3" type="ORF">AQJ30_36135</name>
</gene>
<feature type="domain" description="Peptidase M20 dimerisation" evidence="2">
    <location>
        <begin position="173"/>
        <end position="262"/>
    </location>
</feature>
<accession>A0A117QK76</accession>
<dbReference type="SUPFAM" id="SSF55031">
    <property type="entry name" value="Bacterial exopeptidase dimerisation domain"/>
    <property type="match status" value="1"/>
</dbReference>
<dbReference type="PANTHER" id="PTHR30575:SF0">
    <property type="entry name" value="XAA-ARG DIPEPTIDASE"/>
    <property type="match status" value="1"/>
</dbReference>
<dbReference type="GO" id="GO:0016805">
    <property type="term" value="F:dipeptidase activity"/>
    <property type="evidence" value="ECO:0007669"/>
    <property type="project" value="InterPro"/>
</dbReference>
<organism evidence="3 4">
    <name type="scientific">Streptomyces longwoodensis</name>
    <dbReference type="NCBI Taxonomy" id="68231"/>
    <lineage>
        <taxon>Bacteria</taxon>
        <taxon>Bacillati</taxon>
        <taxon>Actinomycetota</taxon>
        <taxon>Actinomycetes</taxon>
        <taxon>Kitasatosporales</taxon>
        <taxon>Streptomycetaceae</taxon>
        <taxon>Streptomyces</taxon>
    </lineage>
</organism>
<dbReference type="NCBIfam" id="TIGR01891">
    <property type="entry name" value="amidohydrolases"/>
    <property type="match status" value="1"/>
</dbReference>
<dbReference type="GO" id="GO:0071713">
    <property type="term" value="F:para-aminobenzoyl-glutamate hydrolase activity"/>
    <property type="evidence" value="ECO:0007669"/>
    <property type="project" value="TreeGrafter"/>
</dbReference>
<keyword evidence="4" id="KW-1185">Reference proteome</keyword>
<dbReference type="Gene3D" id="3.40.630.10">
    <property type="entry name" value="Zn peptidases"/>
    <property type="match status" value="1"/>
</dbReference>
<dbReference type="EMBL" id="LMWS01000061">
    <property type="protein sequence ID" value="KUN32892.1"/>
    <property type="molecule type" value="Genomic_DNA"/>
</dbReference>
<comment type="similarity">
    <text evidence="1">Belongs to the peptidase M20A family.</text>
</comment>
<dbReference type="InterPro" id="IPR017144">
    <property type="entry name" value="Xaa-Arg_dipeptidase"/>
</dbReference>
<dbReference type="InterPro" id="IPR002933">
    <property type="entry name" value="Peptidase_M20"/>
</dbReference>
<sequence length="396" mass="40864">MSSTPDAVHRRVRQEVADRIDLLWEVASALHADPECAFAEHRAAALLTCELRRAGFDVRQDVPGLPTAFTARAGEGRPTVALLLEYDALPGLGHACGHHLIAAAGLGAALAAHAARDGAPGTVLAVGTPAEEGGGGKALEAEAGVFDEVDAALMFHPGVHDWVRAPLTAQEQYRVGFHGRAAHPTGNPTEGIDALAALIELFNVLAGLTHRLPEASHVQGIITHGGTATNIVPEYAEGVFGLRAATTGALDDLAARLRTAAAGVAQATGTTVTVERATVRYEHFRDSEPLSARFAAHLSRAGIDLTPPAPGVYLGSSDIGNVSGLVPAIHPFVAIMDADGSDHTPEFAEAGLSARARGVLASVTEALACTAVDVLADDPLRTAAWRAHGPAPVAAR</sequence>
<evidence type="ECO:0000259" key="2">
    <source>
        <dbReference type="Pfam" id="PF07687"/>
    </source>
</evidence>
<dbReference type="InterPro" id="IPR011650">
    <property type="entry name" value="Peptidase_M20_dimer"/>
</dbReference>
<dbReference type="InterPro" id="IPR017439">
    <property type="entry name" value="Amidohydrolase"/>
</dbReference>
<dbReference type="Gene3D" id="3.30.70.360">
    <property type="match status" value="1"/>
</dbReference>
<dbReference type="RefSeq" id="WP_067242418.1">
    <property type="nucleotide sequence ID" value="NZ_KQ948570.1"/>
</dbReference>
<proteinExistence type="inferred from homology"/>
<dbReference type="GeneID" id="91430007"/>
<dbReference type="SUPFAM" id="SSF53187">
    <property type="entry name" value="Zn-dependent exopeptidases"/>
    <property type="match status" value="1"/>
</dbReference>
<comment type="caution">
    <text evidence="3">The sequence shown here is derived from an EMBL/GenBank/DDBJ whole genome shotgun (WGS) entry which is preliminary data.</text>
</comment>